<dbReference type="Proteomes" id="UP000051054">
    <property type="component" value="Unassembled WGS sequence"/>
</dbReference>
<evidence type="ECO:0000313" key="1">
    <source>
        <dbReference type="EMBL" id="KRM20079.1"/>
    </source>
</evidence>
<protein>
    <submittedName>
        <fullName evidence="1">Uncharacterized protein</fullName>
    </submittedName>
</protein>
<evidence type="ECO:0000313" key="2">
    <source>
        <dbReference type="Proteomes" id="UP000051054"/>
    </source>
</evidence>
<dbReference type="AlphaFoldDB" id="A0A0R1WQS5"/>
<dbReference type="EMBL" id="AZGD01000018">
    <property type="protein sequence ID" value="KRM20079.1"/>
    <property type="molecule type" value="Genomic_DNA"/>
</dbReference>
<keyword evidence="2" id="KW-1185">Reference proteome</keyword>
<accession>A0A0R1WQS5</accession>
<comment type="caution">
    <text evidence="1">The sequence shown here is derived from an EMBL/GenBank/DDBJ whole genome shotgun (WGS) entry which is preliminary data.</text>
</comment>
<organism evidence="1 2">
    <name type="scientific">Ligilactobacillus hayakitensis DSM 18933 = JCM 14209</name>
    <dbReference type="NCBI Taxonomy" id="1423755"/>
    <lineage>
        <taxon>Bacteria</taxon>
        <taxon>Bacillati</taxon>
        <taxon>Bacillota</taxon>
        <taxon>Bacilli</taxon>
        <taxon>Lactobacillales</taxon>
        <taxon>Lactobacillaceae</taxon>
        <taxon>Ligilactobacillus</taxon>
    </lineage>
</organism>
<proteinExistence type="predicted"/>
<sequence length="51" mass="5866">MLGKIKVLKLVAFGFKSFKNFRLHILLSNLAATLNIKEKKRKKIIANQLVQ</sequence>
<gene>
    <name evidence="1" type="ORF">FC40_GL000956</name>
</gene>
<dbReference type="PATRIC" id="fig|1423755.3.peg.1013"/>
<reference evidence="1 2" key="1">
    <citation type="journal article" date="2015" name="Genome Announc.">
        <title>Expanding the biotechnology potential of lactobacilli through comparative genomics of 213 strains and associated genera.</title>
        <authorList>
            <person name="Sun Z."/>
            <person name="Harris H.M."/>
            <person name="McCann A."/>
            <person name="Guo C."/>
            <person name="Argimon S."/>
            <person name="Zhang W."/>
            <person name="Yang X."/>
            <person name="Jeffery I.B."/>
            <person name="Cooney J.C."/>
            <person name="Kagawa T.F."/>
            <person name="Liu W."/>
            <person name="Song Y."/>
            <person name="Salvetti E."/>
            <person name="Wrobel A."/>
            <person name="Rasinkangas P."/>
            <person name="Parkhill J."/>
            <person name="Rea M.C."/>
            <person name="O'Sullivan O."/>
            <person name="Ritari J."/>
            <person name="Douillard F.P."/>
            <person name="Paul Ross R."/>
            <person name="Yang R."/>
            <person name="Briner A.E."/>
            <person name="Felis G.E."/>
            <person name="de Vos W.M."/>
            <person name="Barrangou R."/>
            <person name="Klaenhammer T.R."/>
            <person name="Caufield P.W."/>
            <person name="Cui Y."/>
            <person name="Zhang H."/>
            <person name="O'Toole P.W."/>
        </authorList>
    </citation>
    <scope>NUCLEOTIDE SEQUENCE [LARGE SCALE GENOMIC DNA]</scope>
    <source>
        <strain evidence="1 2">DSM 18933</strain>
    </source>
</reference>
<name>A0A0R1WQS5_9LACO</name>